<dbReference type="RefSeq" id="WP_207981992.1">
    <property type="nucleotide sequence ID" value="NZ_JAGDEL010000030.1"/>
</dbReference>
<protein>
    <recommendedName>
        <fullName evidence="4">Phage protein</fullName>
    </recommendedName>
</protein>
<sequence>MQKSFQEQLKEWKKDHMEVKEQRKQTKKKPPAKNQEKLSESDLRFLMGSSMQTLRRGKGGAYK</sequence>
<gene>
    <name evidence="2" type="ORF">I7822_25775</name>
</gene>
<evidence type="ECO:0000256" key="1">
    <source>
        <dbReference type="SAM" id="MobiDB-lite"/>
    </source>
</evidence>
<dbReference type="Proteomes" id="UP000663981">
    <property type="component" value="Unassembled WGS sequence"/>
</dbReference>
<comment type="caution">
    <text evidence="2">The sequence shown here is derived from an EMBL/GenBank/DDBJ whole genome shotgun (WGS) entry which is preliminary data.</text>
</comment>
<feature type="compositionally biased region" description="Basic and acidic residues" evidence="1">
    <location>
        <begin position="34"/>
        <end position="43"/>
    </location>
</feature>
<organism evidence="2 3">
    <name type="scientific">Metabacillus bambusae</name>
    <dbReference type="NCBI Taxonomy" id="2795218"/>
    <lineage>
        <taxon>Bacteria</taxon>
        <taxon>Bacillati</taxon>
        <taxon>Bacillota</taxon>
        <taxon>Bacilli</taxon>
        <taxon>Bacillales</taxon>
        <taxon>Bacillaceae</taxon>
        <taxon>Metabacillus</taxon>
    </lineage>
</organism>
<reference evidence="2 3" key="1">
    <citation type="submission" date="2021-03" db="EMBL/GenBank/DDBJ databases">
        <title>Whole genome sequence of Metabacillus bambusae BG109.</title>
        <authorList>
            <person name="Jeong J.W."/>
        </authorList>
    </citation>
    <scope>NUCLEOTIDE SEQUENCE [LARGE SCALE GENOMIC DNA]</scope>
    <source>
        <strain evidence="2 3">BG109</strain>
    </source>
</reference>
<name>A0ABS3NA28_9BACI</name>
<feature type="region of interest" description="Disordered" evidence="1">
    <location>
        <begin position="1"/>
        <end position="63"/>
    </location>
</feature>
<feature type="compositionally biased region" description="Basic and acidic residues" evidence="1">
    <location>
        <begin position="8"/>
        <end position="24"/>
    </location>
</feature>
<dbReference type="EMBL" id="JAGDEL010000030">
    <property type="protein sequence ID" value="MBO1515038.1"/>
    <property type="molecule type" value="Genomic_DNA"/>
</dbReference>
<accession>A0ABS3NA28</accession>
<evidence type="ECO:0000313" key="2">
    <source>
        <dbReference type="EMBL" id="MBO1515038.1"/>
    </source>
</evidence>
<keyword evidence="3" id="KW-1185">Reference proteome</keyword>
<evidence type="ECO:0008006" key="4">
    <source>
        <dbReference type="Google" id="ProtNLM"/>
    </source>
</evidence>
<evidence type="ECO:0000313" key="3">
    <source>
        <dbReference type="Proteomes" id="UP000663981"/>
    </source>
</evidence>
<proteinExistence type="predicted"/>